<dbReference type="PANTHER" id="PTHR43270:SF4">
    <property type="entry name" value="CARNOSINE DIPEPTIDASE 2, ISOFORM A"/>
    <property type="match status" value="1"/>
</dbReference>
<dbReference type="Gene3D" id="3.30.70.360">
    <property type="match status" value="1"/>
</dbReference>
<evidence type="ECO:0000256" key="3">
    <source>
        <dbReference type="ARBA" id="ARBA00022801"/>
    </source>
</evidence>
<dbReference type="AlphaFoldDB" id="A0A1B1T9S4"/>
<reference evidence="4" key="2">
    <citation type="journal article" date="2015" name="ISME J.">
        <title>A new class of marine Euryarchaeota group II from the Mediterranean deep chlorophyll maximum.</title>
        <authorList>
            <person name="Martin-Cuadrado A.B."/>
            <person name="Garcia-Heredia I."/>
            <person name="Molto A.G."/>
            <person name="Lopez-Ubeda R."/>
            <person name="Kimes N."/>
            <person name="Lopez-Garcia P."/>
            <person name="Moreira D."/>
            <person name="Rodriguez-Valera F."/>
        </authorList>
    </citation>
    <scope>NUCLEOTIDE SEQUENCE</scope>
</reference>
<dbReference type="GO" id="GO:0046872">
    <property type="term" value="F:metal ion binding"/>
    <property type="evidence" value="ECO:0007669"/>
    <property type="project" value="UniProtKB-KW"/>
</dbReference>
<dbReference type="InterPro" id="IPR002933">
    <property type="entry name" value="Peptidase_M20"/>
</dbReference>
<evidence type="ECO:0000256" key="2">
    <source>
        <dbReference type="ARBA" id="ARBA00022723"/>
    </source>
</evidence>
<accession>A0A1B1T9S4</accession>
<keyword evidence="1" id="KW-0645">Protease</keyword>
<keyword evidence="3" id="KW-0378">Hydrolase</keyword>
<dbReference type="Pfam" id="PF01546">
    <property type="entry name" value="Peptidase_M20"/>
    <property type="match status" value="1"/>
</dbReference>
<dbReference type="GO" id="GO:0006508">
    <property type="term" value="P:proteolysis"/>
    <property type="evidence" value="ECO:0007669"/>
    <property type="project" value="UniProtKB-KW"/>
</dbReference>
<name>A0A1B1T9S4_9ARCH</name>
<organism evidence="4">
    <name type="scientific">uncultured Poseidoniia archaeon</name>
    <dbReference type="NCBI Taxonomy" id="1697135"/>
    <lineage>
        <taxon>Archaea</taxon>
        <taxon>Methanobacteriati</taxon>
        <taxon>Thermoplasmatota</taxon>
        <taxon>Candidatus Poseidoniia</taxon>
        <taxon>environmental samples</taxon>
    </lineage>
</organism>
<dbReference type="GO" id="GO:0008233">
    <property type="term" value="F:peptidase activity"/>
    <property type="evidence" value="ECO:0007669"/>
    <property type="project" value="UniProtKB-KW"/>
</dbReference>
<protein>
    <submittedName>
        <fullName evidence="4">M20 family peptidase</fullName>
    </submittedName>
</protein>
<evidence type="ECO:0000256" key="1">
    <source>
        <dbReference type="ARBA" id="ARBA00022670"/>
    </source>
</evidence>
<reference evidence="4" key="1">
    <citation type="submission" date="2014-11" db="EMBL/GenBank/DDBJ databases">
        <authorList>
            <person name="Zhu J."/>
            <person name="Qi W."/>
            <person name="Song R."/>
        </authorList>
    </citation>
    <scope>NUCLEOTIDE SEQUENCE</scope>
</reference>
<dbReference type="Gene3D" id="3.40.630.10">
    <property type="entry name" value="Zn peptidases"/>
    <property type="match status" value="1"/>
</dbReference>
<dbReference type="SUPFAM" id="SSF53187">
    <property type="entry name" value="Zn-dependent exopeptidases"/>
    <property type="match status" value="1"/>
</dbReference>
<sequence>MSVDLDRLMARADELWEESIIPSLSDFIKIEALSPSFEPNWREKGELDATIDLFTKWLVEQELEGMEYKVHRIGERTPVLLVTVEGTGPGEVIFYSHLDKQPSRPKLWSEGLHPLKGVRRDPWLYGRGALDDGYGGYVCITALKMLQEQGVPYPRSHFLIETCEESGSYDLPPYLELLTEDLGEPDLIVVLDSGGPDYEHIWVTEALRGLVAGNLSVQVSNEGVHSGMSGGVIPSSFRIQRMLLDRVEDSKTGEILVPEMHVEISDKVRKEAEELGKLLGDEIWAQLPVVDTLRPHNEGSAEILLDMNWRPAMSVIGANGMPPTQTAGNVLRTHTDLKLSFRIPPGVNSEIIDSILKEILESNPPYGSKVEYIPDAAADGFHAPAMDGKIADALSSASLHISGLPPMATWVGGTIPFMAMMQKKYPSAQFFCTGTGGPGNNAHGPDEKLHIPSSKRLTAVLSATIAALSQ</sequence>
<dbReference type="EMBL" id="KP211811">
    <property type="protein sequence ID" value="ANV79030.1"/>
    <property type="molecule type" value="Genomic_DNA"/>
</dbReference>
<evidence type="ECO:0000313" key="4">
    <source>
        <dbReference type="EMBL" id="ANV79030.1"/>
    </source>
</evidence>
<proteinExistence type="predicted"/>
<keyword evidence="2" id="KW-0479">Metal-binding</keyword>
<dbReference type="PANTHER" id="PTHR43270">
    <property type="entry name" value="BETA-ALA-HIS DIPEPTIDASE"/>
    <property type="match status" value="1"/>
</dbReference>
<dbReference type="InterPro" id="IPR051458">
    <property type="entry name" value="Cyt/Met_Dipeptidase"/>
</dbReference>